<evidence type="ECO:0000256" key="7">
    <source>
        <dbReference type="ARBA" id="ARBA00022824"/>
    </source>
</evidence>
<keyword evidence="4 11" id="KW-0808">Transferase</keyword>
<evidence type="ECO:0000256" key="12">
    <source>
        <dbReference type="RuleBase" id="RU362059"/>
    </source>
</evidence>
<dbReference type="Pfam" id="PF00201">
    <property type="entry name" value="UDPGT"/>
    <property type="match status" value="1"/>
</dbReference>
<evidence type="ECO:0000256" key="1">
    <source>
        <dbReference type="ARBA" id="ARBA00004389"/>
    </source>
</evidence>
<dbReference type="InterPro" id="IPR035595">
    <property type="entry name" value="UDP_glycos_trans_CS"/>
</dbReference>
<dbReference type="PANTHER" id="PTHR48043:SF161">
    <property type="entry name" value="UDP GLUCURONOSYLTRANSFERASE FAMILY 1 MEMBER A1"/>
    <property type="match status" value="1"/>
</dbReference>
<evidence type="ECO:0000256" key="2">
    <source>
        <dbReference type="ARBA" id="ARBA00009995"/>
    </source>
</evidence>
<dbReference type="GO" id="GO:0005789">
    <property type="term" value="C:endoplasmic reticulum membrane"/>
    <property type="evidence" value="ECO:0007669"/>
    <property type="project" value="UniProtKB-SubCell"/>
</dbReference>
<dbReference type="GeneID" id="109695972"/>
<evidence type="ECO:0000256" key="8">
    <source>
        <dbReference type="ARBA" id="ARBA00022989"/>
    </source>
</evidence>
<keyword evidence="14" id="KW-1185">Reference proteome</keyword>
<evidence type="ECO:0000256" key="10">
    <source>
        <dbReference type="ARBA" id="ARBA00023180"/>
    </source>
</evidence>
<dbReference type="PANTHER" id="PTHR48043">
    <property type="entry name" value="EG:EG0003.4 PROTEIN-RELATED"/>
    <property type="match status" value="1"/>
</dbReference>
<dbReference type="InterPro" id="IPR002213">
    <property type="entry name" value="UDP_glucos_trans"/>
</dbReference>
<organism evidence="15">
    <name type="scientific">Castor canadensis</name>
    <name type="common">American beaver</name>
    <dbReference type="NCBI Taxonomy" id="51338"/>
    <lineage>
        <taxon>Eukaryota</taxon>
        <taxon>Metazoa</taxon>
        <taxon>Chordata</taxon>
        <taxon>Craniata</taxon>
        <taxon>Vertebrata</taxon>
        <taxon>Euteleostomi</taxon>
        <taxon>Mammalia</taxon>
        <taxon>Eutheria</taxon>
        <taxon>Euarchontoglires</taxon>
        <taxon>Glires</taxon>
        <taxon>Rodentia</taxon>
        <taxon>Castorimorpha</taxon>
        <taxon>Castoridae</taxon>
        <taxon>Castor</taxon>
    </lineage>
</organism>
<accession>A0A8B7VSY7</accession>
<dbReference type="AlphaFoldDB" id="A0A8B7VSY7"/>
<dbReference type="GO" id="GO:0015020">
    <property type="term" value="F:glucuronosyltransferase activity"/>
    <property type="evidence" value="ECO:0007669"/>
    <property type="project" value="UniProtKB-EC"/>
</dbReference>
<protein>
    <recommendedName>
        <fullName evidence="12">UDP-glucuronosyltransferase</fullName>
        <ecNumber evidence="12">2.4.1.17</ecNumber>
    </recommendedName>
</protein>
<keyword evidence="7" id="KW-0256">Endoplasmic reticulum</keyword>
<dbReference type="RefSeq" id="XP_020034379.1">
    <property type="nucleotide sequence ID" value="XM_020178790.1"/>
</dbReference>
<dbReference type="FunFam" id="3.40.50.2000:FF:000066">
    <property type="entry name" value="UDP-glucuronosyltransferase 1-1"/>
    <property type="match status" value="1"/>
</dbReference>
<evidence type="ECO:0000256" key="11">
    <source>
        <dbReference type="RuleBase" id="RU003718"/>
    </source>
</evidence>
<evidence type="ECO:0000256" key="6">
    <source>
        <dbReference type="ARBA" id="ARBA00022729"/>
    </source>
</evidence>
<evidence type="ECO:0000313" key="13">
    <source>
        <dbReference type="Ensembl" id="ENSCCNP00000006338.1"/>
    </source>
</evidence>
<evidence type="ECO:0000256" key="5">
    <source>
        <dbReference type="ARBA" id="ARBA00022692"/>
    </source>
</evidence>
<proteinExistence type="inferred from homology"/>
<evidence type="ECO:0000256" key="4">
    <source>
        <dbReference type="ARBA" id="ARBA00022679"/>
    </source>
</evidence>
<evidence type="ECO:0000256" key="9">
    <source>
        <dbReference type="ARBA" id="ARBA00023136"/>
    </source>
</evidence>
<keyword evidence="8 12" id="KW-1133">Transmembrane helix</keyword>
<feature type="transmembrane region" description="Helical" evidence="12">
    <location>
        <begin position="491"/>
        <end position="514"/>
    </location>
</feature>
<evidence type="ECO:0000313" key="14">
    <source>
        <dbReference type="Proteomes" id="UP001732720"/>
    </source>
</evidence>
<keyword evidence="10" id="KW-0325">Glycoprotein</keyword>
<evidence type="ECO:0000256" key="3">
    <source>
        <dbReference type="ARBA" id="ARBA00022676"/>
    </source>
</evidence>
<evidence type="ECO:0000313" key="15">
    <source>
        <dbReference type="RefSeq" id="XP_020034379.1"/>
    </source>
</evidence>
<feature type="chain" id="PRO_5044519702" description="UDP-glucuronosyltransferase" evidence="12">
    <location>
        <begin position="28"/>
        <end position="533"/>
    </location>
</feature>
<dbReference type="PROSITE" id="PS00375">
    <property type="entry name" value="UDPGT"/>
    <property type="match status" value="1"/>
</dbReference>
<dbReference type="SUPFAM" id="SSF53756">
    <property type="entry name" value="UDP-Glycosyltransferase/glycogen phosphorylase"/>
    <property type="match status" value="1"/>
</dbReference>
<comment type="catalytic activity">
    <reaction evidence="12">
        <text>glucuronate acceptor + UDP-alpha-D-glucuronate = acceptor beta-D-glucuronoside + UDP + H(+)</text>
        <dbReference type="Rhea" id="RHEA:21032"/>
        <dbReference type="ChEBI" id="CHEBI:15378"/>
        <dbReference type="ChEBI" id="CHEBI:58052"/>
        <dbReference type="ChEBI" id="CHEBI:58223"/>
        <dbReference type="ChEBI" id="CHEBI:132367"/>
        <dbReference type="ChEBI" id="CHEBI:132368"/>
        <dbReference type="EC" id="2.4.1.17"/>
    </reaction>
</comment>
<dbReference type="InterPro" id="IPR050271">
    <property type="entry name" value="UDP-glycosyltransferase"/>
</dbReference>
<comment type="subcellular location">
    <subcellularLocation>
        <location evidence="1">Endoplasmic reticulum membrane</location>
        <topology evidence="1">Single-pass membrane protein</topology>
    </subcellularLocation>
    <subcellularLocation>
        <location evidence="12">Membrane</location>
        <topology evidence="12">Single-pass membrane protein</topology>
    </subcellularLocation>
</comment>
<dbReference type="Gene3D" id="3.40.50.2000">
    <property type="entry name" value="Glycogen Phosphorylase B"/>
    <property type="match status" value="2"/>
</dbReference>
<reference evidence="13" key="1">
    <citation type="submission" date="2023-09" db="UniProtKB">
        <authorList>
            <consortium name="Ensembl"/>
        </authorList>
    </citation>
    <scope>IDENTIFICATION</scope>
</reference>
<keyword evidence="5 12" id="KW-0812">Transmembrane</keyword>
<keyword evidence="9 12" id="KW-0472">Membrane</keyword>
<name>A0A8B7VSY7_CASCN</name>
<sequence length="533" mass="59658">MTAASKGLHLLVLGLLLCVLGPSVSHAGKLLLIPMDGSHWLSMLGVTQQLQQRGHEVVVIAPDSSVHIKEGSFYSLKKYPVPFQKEDLQTTFVELGHSVFENDSFLQRMVKLYKKVRKDSAMFLSCCTQLLHNKEFMASLQEGNFDAVLTDPFLPCGSIVAQFLALPSLYFLHALPCGLDFKATQCPRPLSYVPTIFSLNPDHMTFLQRVKNVLIALAENFLCSVVYSPYALLASEVLQRDVTVQDLLSSASIWLMREDFVKDYPRPIMPSMVFIGGINCLHKSPIPKEFEAYVNASGEHGIVVFSLGSMVSEIPEKKAMEIADALGKIPQTVLWRYTGSRPSNLAKNTILVKWLPQNDLLGHPKTRAFITHSGSHGIYEGICNGVPMVMMPLFGDQMDNAKRMETRGAGVTLNVLEMTSDDLANALKAVIYDKSYKENIMRLSSLHKDRPIEPLDLAVFWVEYVMRHKGAPHLRPAAHDLTWYQYHSLDVIGFLLAIVLTVAFIIFKSCAYVFRKCFGKKGRVKKAHKSKTH</sequence>
<dbReference type="EC" id="2.4.1.17" evidence="12"/>
<keyword evidence="6 12" id="KW-0732">Signal</keyword>
<comment type="similarity">
    <text evidence="2 11">Belongs to the UDP-glycosyltransferase family.</text>
</comment>
<dbReference type="CDD" id="cd03784">
    <property type="entry name" value="GT1_Gtf-like"/>
    <property type="match status" value="1"/>
</dbReference>
<feature type="signal peptide" evidence="12">
    <location>
        <begin position="1"/>
        <end position="27"/>
    </location>
</feature>
<reference evidence="15" key="2">
    <citation type="submission" date="2025-04" db="UniProtKB">
        <authorList>
            <consortium name="RefSeq"/>
        </authorList>
    </citation>
    <scope>IDENTIFICATION</scope>
    <source>
        <tissue evidence="15">Leukocyte</tissue>
    </source>
</reference>
<keyword evidence="3 11" id="KW-0328">Glycosyltransferase</keyword>
<dbReference type="OrthoDB" id="5835829at2759"/>
<gene>
    <name evidence="13 15" type="primary">LOC109695972</name>
</gene>
<dbReference type="Ensembl" id="ENSCCNT00000008331.1">
    <property type="protein sequence ID" value="ENSCCNP00000006338.1"/>
    <property type="gene ID" value="ENSCCNG00000006665.1"/>
</dbReference>
<dbReference type="FunFam" id="3.40.50.2000:FF:000001">
    <property type="entry name" value="UDP-glucuronosyltransferase"/>
    <property type="match status" value="1"/>
</dbReference>
<dbReference type="Proteomes" id="UP001732720">
    <property type="component" value="Chromosome 4"/>
</dbReference>